<gene>
    <name evidence="2" type="ORF">LNKW23_27520</name>
</gene>
<comment type="caution">
    <text evidence="2">The sequence shown here is derived from an EMBL/GenBank/DDBJ whole genome shotgun (WGS) entry which is preliminary data.</text>
</comment>
<dbReference type="InterPro" id="IPR029032">
    <property type="entry name" value="AhpD-like"/>
</dbReference>
<dbReference type="Pfam" id="PF02627">
    <property type="entry name" value="CMD"/>
    <property type="match status" value="1"/>
</dbReference>
<dbReference type="RefSeq" id="WP_285672333.1">
    <property type="nucleotide sequence ID" value="NZ_BSYI01000020.1"/>
</dbReference>
<feature type="domain" description="Carboxymuconolactone decarboxylase-like" evidence="1">
    <location>
        <begin position="38"/>
        <end position="100"/>
    </location>
</feature>
<dbReference type="PANTHER" id="PTHR34846">
    <property type="entry name" value="4-CARBOXYMUCONOLACTONE DECARBOXYLASE FAMILY PROTEIN (AFU_ORTHOLOGUE AFUA_6G11590)"/>
    <property type="match status" value="1"/>
</dbReference>
<dbReference type="Proteomes" id="UP001239909">
    <property type="component" value="Unassembled WGS sequence"/>
</dbReference>
<evidence type="ECO:0000313" key="3">
    <source>
        <dbReference type="Proteomes" id="UP001239909"/>
    </source>
</evidence>
<sequence>MSDQLAPLGDDDWPEEVAGLRAGFAGQLNVYRTMAHHPALLAAWAGLREHLVRRSALGPERSEVVILRTGIRLDAGYEWAHHVVRARRLGMDDDRIRSLRGAPSAMAPEDGLIATGVDELVADAALSPETRARLMAALGKAAVLDLIATVGFYTVLAGILKSFGTPVDAEIAAELAARPI</sequence>
<accession>A0ABQ6LJW4</accession>
<keyword evidence="3" id="KW-1185">Reference proteome</keyword>
<evidence type="ECO:0000259" key="1">
    <source>
        <dbReference type="Pfam" id="PF02627"/>
    </source>
</evidence>
<proteinExistence type="predicted"/>
<dbReference type="PANTHER" id="PTHR34846:SF5">
    <property type="entry name" value="CARBOXYMUCONOLACTONE DECARBOXYLASE-LIKE DOMAIN-CONTAINING PROTEIN"/>
    <property type="match status" value="1"/>
</dbReference>
<evidence type="ECO:0000313" key="2">
    <source>
        <dbReference type="EMBL" id="GMG83539.1"/>
    </source>
</evidence>
<organism evidence="2 3">
    <name type="scientific">Paralimibaculum aggregatum</name>
    <dbReference type="NCBI Taxonomy" id="3036245"/>
    <lineage>
        <taxon>Bacteria</taxon>
        <taxon>Pseudomonadati</taxon>
        <taxon>Pseudomonadota</taxon>
        <taxon>Alphaproteobacteria</taxon>
        <taxon>Rhodobacterales</taxon>
        <taxon>Paracoccaceae</taxon>
        <taxon>Paralimibaculum</taxon>
    </lineage>
</organism>
<dbReference type="EMBL" id="BSYI01000020">
    <property type="protein sequence ID" value="GMG83539.1"/>
    <property type="molecule type" value="Genomic_DNA"/>
</dbReference>
<reference evidence="2 3" key="1">
    <citation type="submission" date="2023-04" db="EMBL/GenBank/DDBJ databases">
        <title>Marinoamorphus aggregata gen. nov., sp. Nov., isolate from tissue of brittle star Ophioplocus japonicus.</title>
        <authorList>
            <person name="Kawano K."/>
            <person name="Sawayama S."/>
            <person name="Nakagawa S."/>
        </authorList>
    </citation>
    <scope>NUCLEOTIDE SEQUENCE [LARGE SCALE GENOMIC DNA]</scope>
    <source>
        <strain evidence="2 3">NKW23</strain>
    </source>
</reference>
<dbReference type="InterPro" id="IPR003779">
    <property type="entry name" value="CMD-like"/>
</dbReference>
<dbReference type="SUPFAM" id="SSF69118">
    <property type="entry name" value="AhpD-like"/>
    <property type="match status" value="1"/>
</dbReference>
<name>A0ABQ6LJW4_9RHOB</name>
<dbReference type="Gene3D" id="1.20.1290.10">
    <property type="entry name" value="AhpD-like"/>
    <property type="match status" value="1"/>
</dbReference>
<protein>
    <submittedName>
        <fullName evidence="2">Carboxymuconolactone decarboxylase family protein</fullName>
    </submittedName>
</protein>